<dbReference type="PANTHER" id="PTHR38108:SF1">
    <property type="entry name" value="UPF0319 PROTEIN YCCT"/>
    <property type="match status" value="1"/>
</dbReference>
<dbReference type="AlphaFoldDB" id="A0A370QML6"/>
<protein>
    <recommendedName>
        <fullName evidence="6">DUF2057 domain-containing protein</fullName>
    </recommendedName>
</protein>
<comment type="caution">
    <text evidence="4">The sequence shown here is derived from an EMBL/GenBank/DDBJ whole genome shotgun (WGS) entry which is preliminary data.</text>
</comment>
<dbReference type="EMBL" id="QRAP01000007">
    <property type="protein sequence ID" value="RDK89614.1"/>
    <property type="molecule type" value="Genomic_DNA"/>
</dbReference>
<dbReference type="PANTHER" id="PTHR38108">
    <property type="entry name" value="UPF0319 PROTEIN YCCT"/>
    <property type="match status" value="1"/>
</dbReference>
<evidence type="ECO:0000313" key="4">
    <source>
        <dbReference type="EMBL" id="RDK89614.1"/>
    </source>
</evidence>
<dbReference type="RefSeq" id="WP_115459480.1">
    <property type="nucleotide sequence ID" value="NZ_QRAP01000007.1"/>
</dbReference>
<keyword evidence="2 3" id="KW-0732">Signal</keyword>
<evidence type="ECO:0000256" key="3">
    <source>
        <dbReference type="SAM" id="SignalP"/>
    </source>
</evidence>
<evidence type="ECO:0000313" key="5">
    <source>
        <dbReference type="Proteomes" id="UP000254848"/>
    </source>
</evidence>
<evidence type="ECO:0008006" key="6">
    <source>
        <dbReference type="Google" id="ProtNLM"/>
    </source>
</evidence>
<feature type="chain" id="PRO_5016703492" description="DUF2057 domain-containing protein" evidence="3">
    <location>
        <begin position="23"/>
        <end position="173"/>
    </location>
</feature>
<accession>A0A370QML6</accession>
<proteinExistence type="inferred from homology"/>
<keyword evidence="5" id="KW-1185">Reference proteome</keyword>
<dbReference type="InterPro" id="IPR018635">
    <property type="entry name" value="UPF0319"/>
</dbReference>
<gene>
    <name evidence="4" type="ORF">C8D90_107267</name>
</gene>
<sequence length="173" mass="19436">MTYRASPFIALLCLLLSPIAMATTLKFGPDIELLVVDGQRMPSALFKSAESLELTGGKHQILFRVEKMLPPAGQNQRMYTTSPLVAVFDAKDYSSVTIKLPRLNNEHDLKEFERNLRMEMLNNRGNPVEFTVDVLRLNGITLSTNLEHVMQEYNQSGGVAAFSLSRPEPKKPR</sequence>
<evidence type="ECO:0000256" key="2">
    <source>
        <dbReference type="ARBA" id="ARBA00022729"/>
    </source>
</evidence>
<name>A0A370QML6_9GAMM</name>
<comment type="similarity">
    <text evidence="1">Belongs to the UPF0319 family.</text>
</comment>
<feature type="signal peptide" evidence="3">
    <location>
        <begin position="1"/>
        <end position="22"/>
    </location>
</feature>
<dbReference type="Proteomes" id="UP000254848">
    <property type="component" value="Unassembled WGS sequence"/>
</dbReference>
<evidence type="ECO:0000256" key="1">
    <source>
        <dbReference type="ARBA" id="ARBA00008490"/>
    </source>
</evidence>
<reference evidence="4 5" key="1">
    <citation type="submission" date="2018-07" db="EMBL/GenBank/DDBJ databases">
        <title>Genomic Encyclopedia of Type Strains, Phase IV (KMG-IV): sequencing the most valuable type-strain genomes for metagenomic binning, comparative biology and taxonomic classification.</title>
        <authorList>
            <person name="Goeker M."/>
        </authorList>
    </citation>
    <scope>NUCLEOTIDE SEQUENCE [LARGE SCALE GENOMIC DNA]</scope>
    <source>
        <strain evidence="4 5">DSM 103736</strain>
    </source>
</reference>
<dbReference type="Pfam" id="PF09829">
    <property type="entry name" value="DUF2057"/>
    <property type="match status" value="1"/>
</dbReference>
<dbReference type="OrthoDB" id="6428208at2"/>
<organism evidence="4 5">
    <name type="scientific">Enterobacillus tribolii</name>
    <dbReference type="NCBI Taxonomy" id="1487935"/>
    <lineage>
        <taxon>Bacteria</taxon>
        <taxon>Pseudomonadati</taxon>
        <taxon>Pseudomonadota</taxon>
        <taxon>Gammaproteobacteria</taxon>
        <taxon>Enterobacterales</taxon>
        <taxon>Hafniaceae</taxon>
        <taxon>Enterobacillus</taxon>
    </lineage>
</organism>